<evidence type="ECO:0000259" key="1">
    <source>
        <dbReference type="Pfam" id="PF11706"/>
    </source>
</evidence>
<geneLocation type="plasmid" evidence="3">
    <name>pdrdi</name>
</geneLocation>
<dbReference type="Pfam" id="PF11706">
    <property type="entry name" value="zf-CGNR"/>
    <property type="match status" value="1"/>
</dbReference>
<reference evidence="2 3" key="1">
    <citation type="submission" date="2018-07" db="EMBL/GenBank/DDBJ databases">
        <title>Complete Genome and Methylome Analysis of Deinococcus wulumuqiensis NEB 479.</title>
        <authorList>
            <person name="Fomenkov A."/>
            <person name="Luyten Y."/>
            <person name="Vincze T."/>
            <person name="Anton B.P."/>
            <person name="Clark T."/>
            <person name="Roberts R.J."/>
            <person name="Morgan R.D."/>
        </authorList>
    </citation>
    <scope>NUCLEOTIDE SEQUENCE [LARGE SCALE GENOMIC DNA]</scope>
    <source>
        <strain evidence="2 3">NEB 479</strain>
        <plasmid evidence="3">Plasmid pdrdi</plasmid>
    </source>
</reference>
<evidence type="ECO:0000313" key="3">
    <source>
        <dbReference type="Proteomes" id="UP000253744"/>
    </source>
</evidence>
<dbReference type="SUPFAM" id="SSF160904">
    <property type="entry name" value="Jann2411-like"/>
    <property type="match status" value="1"/>
</dbReference>
<organism evidence="2 3">
    <name type="scientific">Deinococcus wulumuqiensis</name>
    <dbReference type="NCBI Taxonomy" id="980427"/>
    <lineage>
        <taxon>Bacteria</taxon>
        <taxon>Thermotogati</taxon>
        <taxon>Deinococcota</taxon>
        <taxon>Deinococci</taxon>
        <taxon>Deinococcales</taxon>
        <taxon>Deinococcaceae</taxon>
        <taxon>Deinococcus</taxon>
    </lineage>
</organism>
<sequence length="192" mass="21670">MPLKTYDTQSDIRSQMSFTRYYETLLGLTERLINSHDVMRQEPESLHTVDDLLALLGDAPFPRPAFRPSDVARVRSIREHLRHLFLDDSLEGALNLALQNVQTRIRVASPGGQGLLAVPAETSASRQVYAASLIGLAWAFEQYGSERFRTCQATPCEDVFVDTTKNGQRRFCGPRCANRAHSRAFRERESVT</sequence>
<dbReference type="InterPro" id="IPR023286">
    <property type="entry name" value="ABATE_dom_sf"/>
</dbReference>
<dbReference type="Proteomes" id="UP000253744">
    <property type="component" value="Plasmid pDrdI"/>
</dbReference>
<evidence type="ECO:0000313" key="2">
    <source>
        <dbReference type="EMBL" id="AXH00885.1"/>
    </source>
</evidence>
<protein>
    <submittedName>
        <fullName evidence="2">Zf-CGNR multi-domain protein</fullName>
    </submittedName>
</protein>
<dbReference type="InterPro" id="IPR010852">
    <property type="entry name" value="ABATE"/>
</dbReference>
<dbReference type="Pfam" id="PF07336">
    <property type="entry name" value="ABATE"/>
    <property type="match status" value="1"/>
</dbReference>
<name>A0A345IMG2_9DEIO</name>
<proteinExistence type="predicted"/>
<gene>
    <name evidence="2" type="ORF">DVJ83_17370</name>
</gene>
<dbReference type="InterPro" id="IPR021005">
    <property type="entry name" value="Znf_CGNR"/>
</dbReference>
<dbReference type="PANTHER" id="PTHR35525">
    <property type="entry name" value="BLL6575 PROTEIN"/>
    <property type="match status" value="1"/>
</dbReference>
<feature type="domain" description="Zinc finger CGNR" evidence="1">
    <location>
        <begin position="147"/>
        <end position="188"/>
    </location>
</feature>
<dbReference type="PANTHER" id="PTHR35525:SF3">
    <property type="entry name" value="BLL6575 PROTEIN"/>
    <property type="match status" value="1"/>
</dbReference>
<keyword evidence="2" id="KW-0614">Plasmid</keyword>
<dbReference type="EMBL" id="CP031163">
    <property type="protein sequence ID" value="AXH00885.1"/>
    <property type="molecule type" value="Genomic_DNA"/>
</dbReference>
<dbReference type="AlphaFoldDB" id="A0A345IMG2"/>
<dbReference type="KEGG" id="dwu:DVJ83_17370"/>
<accession>A0A345IMG2</accession>
<dbReference type="Gene3D" id="1.10.3300.10">
    <property type="entry name" value="Jann2411-like domain"/>
    <property type="match status" value="1"/>
</dbReference>